<protein>
    <submittedName>
        <fullName evidence="8">NAD(P)-dependent alcohol dehydrogenase</fullName>
    </submittedName>
</protein>
<evidence type="ECO:0000256" key="2">
    <source>
        <dbReference type="ARBA" id="ARBA00008072"/>
    </source>
</evidence>
<evidence type="ECO:0000313" key="8">
    <source>
        <dbReference type="EMBL" id="MER6906622.1"/>
    </source>
</evidence>
<dbReference type="SMART" id="SM00829">
    <property type="entry name" value="PKS_ER"/>
    <property type="match status" value="1"/>
</dbReference>
<keyword evidence="4 6" id="KW-0862">Zinc</keyword>
<dbReference type="SUPFAM" id="SSF51735">
    <property type="entry name" value="NAD(P)-binding Rossmann-fold domains"/>
    <property type="match status" value="1"/>
</dbReference>
<evidence type="ECO:0000256" key="6">
    <source>
        <dbReference type="RuleBase" id="RU361277"/>
    </source>
</evidence>
<dbReference type="InterPro" id="IPR011032">
    <property type="entry name" value="GroES-like_sf"/>
</dbReference>
<dbReference type="EMBL" id="JBEPCV010000023">
    <property type="protein sequence ID" value="MER6906622.1"/>
    <property type="molecule type" value="Genomic_DNA"/>
</dbReference>
<evidence type="ECO:0000256" key="5">
    <source>
        <dbReference type="ARBA" id="ARBA00023002"/>
    </source>
</evidence>
<proteinExistence type="inferred from homology"/>
<reference evidence="8 9" key="1">
    <citation type="submission" date="2024-06" db="EMBL/GenBank/DDBJ databases">
        <title>The Natural Products Discovery Center: Release of the First 8490 Sequenced Strains for Exploring Actinobacteria Biosynthetic Diversity.</title>
        <authorList>
            <person name="Kalkreuter E."/>
            <person name="Kautsar S.A."/>
            <person name="Yang D."/>
            <person name="Bader C.D."/>
            <person name="Teijaro C.N."/>
            <person name="Fluegel L."/>
            <person name="Davis C.M."/>
            <person name="Simpson J.R."/>
            <person name="Lauterbach L."/>
            <person name="Steele A.D."/>
            <person name="Gui C."/>
            <person name="Meng S."/>
            <person name="Li G."/>
            <person name="Viehrig K."/>
            <person name="Ye F."/>
            <person name="Su P."/>
            <person name="Kiefer A.F."/>
            <person name="Nichols A."/>
            <person name="Cepeda A.J."/>
            <person name="Yan W."/>
            <person name="Fan B."/>
            <person name="Jiang Y."/>
            <person name="Adhikari A."/>
            <person name="Zheng C.-J."/>
            <person name="Schuster L."/>
            <person name="Cowan T.M."/>
            <person name="Smanski M.J."/>
            <person name="Chevrette M.G."/>
            <person name="De Carvalho L.P.S."/>
            <person name="Shen B."/>
        </authorList>
    </citation>
    <scope>NUCLEOTIDE SEQUENCE [LARGE SCALE GENOMIC DNA]</scope>
    <source>
        <strain evidence="8 9">NPDC000632</strain>
    </source>
</reference>
<dbReference type="SUPFAM" id="SSF50129">
    <property type="entry name" value="GroES-like"/>
    <property type="match status" value="1"/>
</dbReference>
<dbReference type="CDD" id="cd08278">
    <property type="entry name" value="benzyl_alcohol_DH"/>
    <property type="match status" value="1"/>
</dbReference>
<keyword evidence="5" id="KW-0560">Oxidoreductase</keyword>
<comment type="cofactor">
    <cofactor evidence="1 6">
        <name>Zn(2+)</name>
        <dbReference type="ChEBI" id="CHEBI:29105"/>
    </cofactor>
</comment>
<dbReference type="RefSeq" id="WP_350726435.1">
    <property type="nucleotide sequence ID" value="NZ_JBEPCO010000096.1"/>
</dbReference>
<dbReference type="InterPro" id="IPR013149">
    <property type="entry name" value="ADH-like_C"/>
</dbReference>
<dbReference type="Gene3D" id="3.90.180.10">
    <property type="entry name" value="Medium-chain alcohol dehydrogenases, catalytic domain"/>
    <property type="match status" value="1"/>
</dbReference>
<evidence type="ECO:0000256" key="1">
    <source>
        <dbReference type="ARBA" id="ARBA00001947"/>
    </source>
</evidence>
<evidence type="ECO:0000256" key="3">
    <source>
        <dbReference type="ARBA" id="ARBA00022723"/>
    </source>
</evidence>
<feature type="domain" description="Enoyl reductase (ER)" evidence="7">
    <location>
        <begin position="14"/>
        <end position="366"/>
    </location>
</feature>
<organism evidence="8 9">
    <name type="scientific">Streptomyces flaveolus</name>
    <dbReference type="NCBI Taxonomy" id="67297"/>
    <lineage>
        <taxon>Bacteria</taxon>
        <taxon>Bacillati</taxon>
        <taxon>Actinomycetota</taxon>
        <taxon>Actinomycetes</taxon>
        <taxon>Kitasatosporales</taxon>
        <taxon>Streptomycetaceae</taxon>
        <taxon>Streptomyces</taxon>
    </lineage>
</organism>
<gene>
    <name evidence="8" type="ORF">ABT322_23350</name>
</gene>
<dbReference type="PROSITE" id="PS00059">
    <property type="entry name" value="ADH_ZINC"/>
    <property type="match status" value="1"/>
</dbReference>
<dbReference type="Pfam" id="PF00107">
    <property type="entry name" value="ADH_zinc_N"/>
    <property type="match status" value="1"/>
</dbReference>
<comment type="caution">
    <text evidence="8">The sequence shown here is derived from an EMBL/GenBank/DDBJ whole genome shotgun (WGS) entry which is preliminary data.</text>
</comment>
<dbReference type="InterPro" id="IPR002328">
    <property type="entry name" value="ADH_Zn_CS"/>
</dbReference>
<evidence type="ECO:0000256" key="4">
    <source>
        <dbReference type="ARBA" id="ARBA00022833"/>
    </source>
</evidence>
<dbReference type="PANTHER" id="PTHR43350">
    <property type="entry name" value="NAD-DEPENDENT ALCOHOL DEHYDROGENASE"/>
    <property type="match status" value="1"/>
</dbReference>
<dbReference type="Proteomes" id="UP001490330">
    <property type="component" value="Unassembled WGS sequence"/>
</dbReference>
<dbReference type="InterPro" id="IPR013154">
    <property type="entry name" value="ADH-like_N"/>
</dbReference>
<dbReference type="Pfam" id="PF08240">
    <property type="entry name" value="ADH_N"/>
    <property type="match status" value="1"/>
</dbReference>
<dbReference type="PANTHER" id="PTHR43350:SF2">
    <property type="entry name" value="GROES-LIKE ZINC-BINDING ALCOHOL DEHYDROGENASE FAMILY PROTEIN"/>
    <property type="match status" value="1"/>
</dbReference>
<evidence type="ECO:0000313" key="9">
    <source>
        <dbReference type="Proteomes" id="UP001490330"/>
    </source>
</evidence>
<dbReference type="InterPro" id="IPR036291">
    <property type="entry name" value="NAD(P)-bd_dom_sf"/>
</dbReference>
<keyword evidence="3 6" id="KW-0479">Metal-binding</keyword>
<sequence>MLVRVTAAVATGKGNPLTIKELDLAEPGPGEVQVRMVATGVCHTDASVREQWYPTQMPAVLGHEGAGIVEKTGPGVTSVQPGDHVVLSFASCGTCASCVSGHPAYCSQFFPLNFFGHRPDGSVTFTDGGEPVGSHFFGQSSFSTVSNIAERSVVKVPDTAPLDVLGPIGCSIQTGAGAVLNVLDPEAGSSIVIFGAGAVGMSALLAARVANASTVIAVDIIEDRLSFAAELGATHVINSLEEDPVARIREITGGGVDYAVDSTGNKAVFRTMVDSLGTRGHAALVGLASPGTESTIDIGTTILTGAKISLVIEGDSVPQTFIPRLISLYEEGRFPFEKLITSYAFEDINTAFDDTRTGAALKPVVVFQAPAESL</sequence>
<dbReference type="Gene3D" id="3.40.50.720">
    <property type="entry name" value="NAD(P)-binding Rossmann-like Domain"/>
    <property type="match status" value="1"/>
</dbReference>
<dbReference type="InterPro" id="IPR020843">
    <property type="entry name" value="ER"/>
</dbReference>
<accession>A0ABV1VJF7</accession>
<evidence type="ECO:0000259" key="7">
    <source>
        <dbReference type="SMART" id="SM00829"/>
    </source>
</evidence>
<comment type="similarity">
    <text evidence="2 6">Belongs to the zinc-containing alcohol dehydrogenase family.</text>
</comment>
<name>A0ABV1VJF7_9ACTN</name>
<keyword evidence="9" id="KW-1185">Reference proteome</keyword>